<keyword evidence="1" id="KW-1133">Transmembrane helix</keyword>
<evidence type="ECO:0000313" key="2">
    <source>
        <dbReference type="EMBL" id="JAE03850.1"/>
    </source>
</evidence>
<reference evidence="2" key="1">
    <citation type="submission" date="2014-09" db="EMBL/GenBank/DDBJ databases">
        <authorList>
            <person name="Magalhaes I.L.F."/>
            <person name="Oliveira U."/>
            <person name="Santos F.R."/>
            <person name="Vidigal T.H.D.A."/>
            <person name="Brescovit A.D."/>
            <person name="Santos A.J."/>
        </authorList>
    </citation>
    <scope>NUCLEOTIDE SEQUENCE</scope>
    <source>
        <tissue evidence="2">Shoot tissue taken approximately 20 cm above the soil surface</tissue>
    </source>
</reference>
<dbReference type="EMBL" id="GBRH01194046">
    <property type="protein sequence ID" value="JAE03850.1"/>
    <property type="molecule type" value="Transcribed_RNA"/>
</dbReference>
<dbReference type="AlphaFoldDB" id="A0A0A9ESW4"/>
<keyword evidence="1" id="KW-0812">Transmembrane</keyword>
<name>A0A0A9ESW4_ARUDO</name>
<proteinExistence type="predicted"/>
<evidence type="ECO:0000256" key="1">
    <source>
        <dbReference type="SAM" id="Phobius"/>
    </source>
</evidence>
<sequence length="98" mass="10770">MIGTTSDHGGLISLQSSTSLSSCICYSDASYMDGTDSGLGIFVSNHDDHIPLSVHLFKLKLMRLLLPLIRKLLAFYLACILLPFFSLSIALFGRTIFQ</sequence>
<organism evidence="2">
    <name type="scientific">Arundo donax</name>
    <name type="common">Giant reed</name>
    <name type="synonym">Donax arundinaceus</name>
    <dbReference type="NCBI Taxonomy" id="35708"/>
    <lineage>
        <taxon>Eukaryota</taxon>
        <taxon>Viridiplantae</taxon>
        <taxon>Streptophyta</taxon>
        <taxon>Embryophyta</taxon>
        <taxon>Tracheophyta</taxon>
        <taxon>Spermatophyta</taxon>
        <taxon>Magnoliopsida</taxon>
        <taxon>Liliopsida</taxon>
        <taxon>Poales</taxon>
        <taxon>Poaceae</taxon>
        <taxon>PACMAD clade</taxon>
        <taxon>Arundinoideae</taxon>
        <taxon>Arundineae</taxon>
        <taxon>Arundo</taxon>
    </lineage>
</organism>
<protein>
    <submittedName>
        <fullName evidence="2">Uncharacterized protein</fullName>
    </submittedName>
</protein>
<feature type="transmembrane region" description="Helical" evidence="1">
    <location>
        <begin position="72"/>
        <end position="92"/>
    </location>
</feature>
<keyword evidence="1" id="KW-0472">Membrane</keyword>
<reference evidence="2" key="2">
    <citation type="journal article" date="2015" name="Data Brief">
        <title>Shoot transcriptome of the giant reed, Arundo donax.</title>
        <authorList>
            <person name="Barrero R.A."/>
            <person name="Guerrero F.D."/>
            <person name="Moolhuijzen P."/>
            <person name="Goolsby J.A."/>
            <person name="Tidwell J."/>
            <person name="Bellgard S.E."/>
            <person name="Bellgard M.I."/>
        </authorList>
    </citation>
    <scope>NUCLEOTIDE SEQUENCE</scope>
    <source>
        <tissue evidence="2">Shoot tissue taken approximately 20 cm above the soil surface</tissue>
    </source>
</reference>
<accession>A0A0A9ESW4</accession>